<feature type="compositionally biased region" description="Polar residues" evidence="1">
    <location>
        <begin position="333"/>
        <end position="361"/>
    </location>
</feature>
<comment type="caution">
    <text evidence="2">The sequence shown here is derived from an EMBL/GenBank/DDBJ whole genome shotgun (WGS) entry which is preliminary data.</text>
</comment>
<feature type="region of interest" description="Disordered" evidence="1">
    <location>
        <begin position="212"/>
        <end position="259"/>
    </location>
</feature>
<evidence type="ECO:0000256" key="1">
    <source>
        <dbReference type="SAM" id="MobiDB-lite"/>
    </source>
</evidence>
<accession>A0ABN9KYS0</accession>
<sequence length="416" mass="45381">GRQITPALEPRQEDKKRTSSYEDRRRRTWTATPIGPGPPLALCFPALTVSTAAGKQSGDVTALLSGRCAHSQSREAQRRGQTAVVSYEEKHFFNWFHFKKAAGPRKDAVAQIQHWNIDKEQGRQTQVELNSKAANELTKTPEGGSPETAIPLVTTEVNSATEFTTIVCSCPPIDGYIGGLSTALQNAVDKPLMLSQIDFSIASLSSQEPASTIVQSEQKQTPKSASQSTQIKTPLGSSAAKPSQGIRTPNCDGSTPVRKEEESAFWKISMERSRVEGSPSEFQSLTPSQIKSLEKGEKPLPVFCRQDSFPKEKEVIKPEKPEKSLVSEKPSVVTKQPKTTNPSSVSLALETPRQSQSSVSTLDDVFLPEPPARMPPVTEISKEPENEASSSGPQLFSQINTSSVLLKSGFDFLDNW</sequence>
<feature type="compositionally biased region" description="Basic and acidic residues" evidence="1">
    <location>
        <begin position="308"/>
        <end position="326"/>
    </location>
</feature>
<gene>
    <name evidence="2" type="ORF">RIMI_LOCUS3585484</name>
</gene>
<evidence type="ECO:0008006" key="4">
    <source>
        <dbReference type="Google" id="ProtNLM"/>
    </source>
</evidence>
<name>A0ABN9KYS0_9NEOB</name>
<protein>
    <recommendedName>
        <fullName evidence="4">DUF4706 domain-containing protein</fullName>
    </recommendedName>
</protein>
<feature type="region of interest" description="Disordered" evidence="1">
    <location>
        <begin position="271"/>
        <end position="395"/>
    </location>
</feature>
<keyword evidence="3" id="KW-1185">Reference proteome</keyword>
<organism evidence="2 3">
    <name type="scientific">Ranitomeya imitator</name>
    <name type="common">mimic poison frog</name>
    <dbReference type="NCBI Taxonomy" id="111125"/>
    <lineage>
        <taxon>Eukaryota</taxon>
        <taxon>Metazoa</taxon>
        <taxon>Chordata</taxon>
        <taxon>Craniata</taxon>
        <taxon>Vertebrata</taxon>
        <taxon>Euteleostomi</taxon>
        <taxon>Amphibia</taxon>
        <taxon>Batrachia</taxon>
        <taxon>Anura</taxon>
        <taxon>Neobatrachia</taxon>
        <taxon>Hyloidea</taxon>
        <taxon>Dendrobatidae</taxon>
        <taxon>Dendrobatinae</taxon>
        <taxon>Ranitomeya</taxon>
    </lineage>
</organism>
<dbReference type="EMBL" id="CAUEEQ010005446">
    <property type="protein sequence ID" value="CAJ0928861.1"/>
    <property type="molecule type" value="Genomic_DNA"/>
</dbReference>
<proteinExistence type="predicted"/>
<evidence type="ECO:0000313" key="3">
    <source>
        <dbReference type="Proteomes" id="UP001176940"/>
    </source>
</evidence>
<feature type="compositionally biased region" description="Polar residues" evidence="1">
    <location>
        <begin position="212"/>
        <end position="236"/>
    </location>
</feature>
<dbReference type="PANTHER" id="PTHR34394">
    <property type="entry name" value="SIMILAR TO RIKEN CDNA 2310022B05"/>
    <property type="match status" value="1"/>
</dbReference>
<feature type="region of interest" description="Disordered" evidence="1">
    <location>
        <begin position="1"/>
        <end position="34"/>
    </location>
</feature>
<dbReference type="Proteomes" id="UP001176940">
    <property type="component" value="Unassembled WGS sequence"/>
</dbReference>
<feature type="compositionally biased region" description="Polar residues" evidence="1">
    <location>
        <begin position="280"/>
        <end position="291"/>
    </location>
</feature>
<dbReference type="PANTHER" id="PTHR34394:SF1">
    <property type="entry name" value="SIMILAR TO RIKEN CDNA 2310022B05"/>
    <property type="match status" value="1"/>
</dbReference>
<feature type="non-terminal residue" evidence="2">
    <location>
        <position position="1"/>
    </location>
</feature>
<evidence type="ECO:0000313" key="2">
    <source>
        <dbReference type="EMBL" id="CAJ0928861.1"/>
    </source>
</evidence>
<feature type="compositionally biased region" description="Basic and acidic residues" evidence="1">
    <location>
        <begin position="10"/>
        <end position="25"/>
    </location>
</feature>
<reference evidence="2" key="1">
    <citation type="submission" date="2023-07" db="EMBL/GenBank/DDBJ databases">
        <authorList>
            <person name="Stuckert A."/>
        </authorList>
    </citation>
    <scope>NUCLEOTIDE SEQUENCE</scope>
</reference>